<evidence type="ECO:0000313" key="2">
    <source>
        <dbReference type="EnsemblMetazoa" id="SMAR002993-PA"/>
    </source>
</evidence>
<reference evidence="2" key="2">
    <citation type="submission" date="2015-02" db="UniProtKB">
        <authorList>
            <consortium name="EnsemblMetazoa"/>
        </authorList>
    </citation>
    <scope>IDENTIFICATION</scope>
</reference>
<feature type="region of interest" description="Disordered" evidence="1">
    <location>
        <begin position="1"/>
        <end position="59"/>
    </location>
</feature>
<dbReference type="Pfam" id="PF11958">
    <property type="entry name" value="DUF3472"/>
    <property type="match status" value="1"/>
</dbReference>
<dbReference type="EMBL" id="AFFK01018103">
    <property type="status" value="NOT_ANNOTATED_CDS"/>
    <property type="molecule type" value="Genomic_DNA"/>
</dbReference>
<keyword evidence="3" id="KW-1185">Reference proteome</keyword>
<protein>
    <submittedName>
        <fullName evidence="2">Uncharacterized protein</fullName>
    </submittedName>
</protein>
<dbReference type="Proteomes" id="UP000014500">
    <property type="component" value="Unassembled WGS sequence"/>
</dbReference>
<reference evidence="3" key="1">
    <citation type="submission" date="2011-05" db="EMBL/GenBank/DDBJ databases">
        <authorList>
            <person name="Richards S.R."/>
            <person name="Qu J."/>
            <person name="Jiang H."/>
            <person name="Jhangiani S.N."/>
            <person name="Agravi P."/>
            <person name="Goodspeed R."/>
            <person name="Gross S."/>
            <person name="Mandapat C."/>
            <person name="Jackson L."/>
            <person name="Mathew T."/>
            <person name="Pu L."/>
            <person name="Thornton R."/>
            <person name="Saada N."/>
            <person name="Wilczek-Boney K.B."/>
            <person name="Lee S."/>
            <person name="Kovar C."/>
            <person name="Wu Y."/>
            <person name="Scherer S.E."/>
            <person name="Worley K.C."/>
            <person name="Muzny D.M."/>
            <person name="Gibbs R."/>
        </authorList>
    </citation>
    <scope>NUCLEOTIDE SEQUENCE</scope>
    <source>
        <strain evidence="3">Brora</strain>
    </source>
</reference>
<proteinExistence type="predicted"/>
<dbReference type="AlphaFoldDB" id="T1IPP0"/>
<organism evidence="2 3">
    <name type="scientific">Strigamia maritima</name>
    <name type="common">European centipede</name>
    <name type="synonym">Geophilus maritimus</name>
    <dbReference type="NCBI Taxonomy" id="126957"/>
    <lineage>
        <taxon>Eukaryota</taxon>
        <taxon>Metazoa</taxon>
        <taxon>Ecdysozoa</taxon>
        <taxon>Arthropoda</taxon>
        <taxon>Myriapoda</taxon>
        <taxon>Chilopoda</taxon>
        <taxon>Pleurostigmophora</taxon>
        <taxon>Geophilomorpha</taxon>
        <taxon>Linotaeniidae</taxon>
        <taxon>Strigamia</taxon>
    </lineage>
</organism>
<evidence type="ECO:0000313" key="3">
    <source>
        <dbReference type="Proteomes" id="UP000014500"/>
    </source>
</evidence>
<accession>T1IPP0</accession>
<feature type="compositionally biased region" description="Basic and acidic residues" evidence="1">
    <location>
        <begin position="1"/>
        <end position="20"/>
    </location>
</feature>
<sequence>MKKKPKVQEVDVNNEEKVEAQEVEASNEEKIKIDKEIEDEEAKDIEEEKEKDKEMEEHNDIGVKQKEAEIHKDDTETVPTNFGAIKDEGTILIEPMQQDDTETCEETPHLLRLTPITAKTVPKNYSSALGSIWHWGENSDDLIWDVNFPTTGDVEISVDLHDIQTEKCFSFTAAVGADQLECACNVNDNYYMTFPLESGHDDEKITRMTAGTINITEPGAKIVVVKVDEMSGEYVGNLRQLGLKGAGVESAVIQSRKANTVSATWDVKECEIFYSGIEISDSSPGTFFGVCCFRVLQLGLYDCQGHRSVWFQINQLFEDQQEQSFEILEVGEDVKVTDRRMEESKTIDGVFQFPWNFDTRYNVMVKMEEVDNAFKYSVYFYKEIEEVWKRVVVFKTATSELESVFRALIEDRRMGTVKAVKKAKFGPSWYYKENVWHQVETVLPHLVGHVVNTSLSSNEDKICLLIAPNPVYQKDLYDSKKLSVEKSVPSVLDQFLNEV</sequence>
<feature type="compositionally biased region" description="Basic and acidic residues" evidence="1">
    <location>
        <begin position="46"/>
        <end position="59"/>
    </location>
</feature>
<dbReference type="EnsemblMetazoa" id="SMAR002993-RA">
    <property type="protein sequence ID" value="SMAR002993-PA"/>
    <property type="gene ID" value="SMAR002993"/>
</dbReference>
<dbReference type="HOGENOM" id="CLU_546702_0_0_1"/>
<evidence type="ECO:0000256" key="1">
    <source>
        <dbReference type="SAM" id="MobiDB-lite"/>
    </source>
</evidence>
<name>T1IPP0_STRMM</name>
<feature type="compositionally biased region" description="Acidic residues" evidence="1">
    <location>
        <begin position="36"/>
        <end position="45"/>
    </location>
</feature>
<dbReference type="InterPro" id="IPR021862">
    <property type="entry name" value="DUF3472"/>
</dbReference>